<accession>A0A0G4HPW4</accession>
<dbReference type="EMBL" id="CDMZ01003402">
    <property type="protein sequence ID" value="CEM46225.1"/>
    <property type="molecule type" value="Genomic_DNA"/>
</dbReference>
<dbReference type="AlphaFoldDB" id="A0A0G4HPW4"/>
<organism evidence="1">
    <name type="scientific">Chromera velia CCMP2878</name>
    <dbReference type="NCBI Taxonomy" id="1169474"/>
    <lineage>
        <taxon>Eukaryota</taxon>
        <taxon>Sar</taxon>
        <taxon>Alveolata</taxon>
        <taxon>Colpodellida</taxon>
        <taxon>Chromeraceae</taxon>
        <taxon>Chromera</taxon>
    </lineage>
</organism>
<name>A0A0G4HPW4_9ALVE</name>
<gene>
    <name evidence="1" type="ORF">Cvel_29916</name>
</gene>
<sequence>MDDNHSVKAAGEEDEKVAVSDLKGWDGIFCKFLKTKMSSVEALSQMASGRDGYGAACLCLYAIKRGKVVGVSFPSLDISKCILSPRRIFFLLDLLPLSSGELKLGQ</sequence>
<dbReference type="VEuPathDB" id="CryptoDB:Cvel_29916"/>
<evidence type="ECO:0000313" key="1">
    <source>
        <dbReference type="EMBL" id="CEM46225.1"/>
    </source>
</evidence>
<protein>
    <submittedName>
        <fullName evidence="1">Uncharacterized protein</fullName>
    </submittedName>
</protein>
<reference evidence="1" key="1">
    <citation type="submission" date="2014-11" db="EMBL/GenBank/DDBJ databases">
        <authorList>
            <person name="Otto D Thomas"/>
            <person name="Naeem Raeece"/>
        </authorList>
    </citation>
    <scope>NUCLEOTIDE SEQUENCE</scope>
</reference>
<proteinExistence type="predicted"/>
<dbReference type="PhylomeDB" id="A0A0G4HPW4"/>